<dbReference type="SUPFAM" id="SSF46689">
    <property type="entry name" value="Homeodomain-like"/>
    <property type="match status" value="1"/>
</dbReference>
<dbReference type="PROSITE" id="PS51057">
    <property type="entry name" value="PAIRED_2"/>
    <property type="match status" value="1"/>
</dbReference>
<accession>A0ABW4Q037</accession>
<dbReference type="InterPro" id="IPR012337">
    <property type="entry name" value="RNaseH-like_sf"/>
</dbReference>
<dbReference type="NCBIfam" id="NF033577">
    <property type="entry name" value="transpos_IS481"/>
    <property type="match status" value="1"/>
</dbReference>
<dbReference type="EMBL" id="JBHUFL010000003">
    <property type="protein sequence ID" value="MFD1835847.1"/>
    <property type="molecule type" value="Genomic_DNA"/>
</dbReference>
<dbReference type="Pfam" id="PF13565">
    <property type="entry name" value="HTH_32"/>
    <property type="match status" value="1"/>
</dbReference>
<dbReference type="SUPFAM" id="SSF53098">
    <property type="entry name" value="Ribonuclease H-like"/>
    <property type="match status" value="1"/>
</dbReference>
<feature type="domain" description="Integrase catalytic" evidence="2">
    <location>
        <begin position="131"/>
        <end position="304"/>
    </location>
</feature>
<keyword evidence="5" id="KW-1185">Reference proteome</keyword>
<evidence type="ECO:0000313" key="5">
    <source>
        <dbReference type="Proteomes" id="UP001597280"/>
    </source>
</evidence>
<evidence type="ECO:0000256" key="1">
    <source>
        <dbReference type="SAM" id="MobiDB-lite"/>
    </source>
</evidence>
<dbReference type="PANTHER" id="PTHR35004">
    <property type="entry name" value="TRANSPOSASE RV3428C-RELATED"/>
    <property type="match status" value="1"/>
</dbReference>
<feature type="region of interest" description="Disordered" evidence="1">
    <location>
        <begin position="288"/>
        <end position="327"/>
    </location>
</feature>
<dbReference type="RefSeq" id="WP_343905057.1">
    <property type="nucleotide sequence ID" value="NZ_BAAAIS010000003.1"/>
</dbReference>
<proteinExistence type="predicted"/>
<dbReference type="PROSITE" id="PS50994">
    <property type="entry name" value="INTEGRASE"/>
    <property type="match status" value="1"/>
</dbReference>
<name>A0ABW4Q037_9MICO</name>
<sequence length="398" mass="44569">MVKNRVIVLSVIEGGLRPADAARRYGVSRRWVEILLARHRDGGLDALDPGSRRPHSSPTATDPPVVARIIELRRQLEQDGSDAGAETISMHLEREGRPVPSRATIHRILRANNLVIPQPQKRPRSSWHRFEADQPNEMWQSDFTHWPLATGADVEILDFLDDHSRFLLALRVFTPVTGPDVTATFLDLTGIYGPPAAMLTDNGMVFTTRFAQGRRVLKTLNSFESTLADLHVRQLNGAPNHPQTQGKIERFHQTLKLWLSARPHQPDTKALQDQLDTFRTWYNTQRPHRALRRRTPAETYEATPKARPAPHSHPASSTIRTDRVDGDGKVSLRHAGRMRHLGLGRAHKGTPVRLLIHGDDVLVASLETGEILGEYIIDPTRGYQAKKKGPGENQGPSS</sequence>
<dbReference type="InterPro" id="IPR047656">
    <property type="entry name" value="IS481-like_transpos"/>
</dbReference>
<dbReference type="PANTHER" id="PTHR35004:SF7">
    <property type="entry name" value="INTEGRASE PROTEIN"/>
    <property type="match status" value="1"/>
</dbReference>
<organism evidence="4 5">
    <name type="scientific">Brachybacterium rhamnosum</name>
    <dbReference type="NCBI Taxonomy" id="173361"/>
    <lineage>
        <taxon>Bacteria</taxon>
        <taxon>Bacillati</taxon>
        <taxon>Actinomycetota</taxon>
        <taxon>Actinomycetes</taxon>
        <taxon>Micrococcales</taxon>
        <taxon>Dermabacteraceae</taxon>
        <taxon>Brachybacterium</taxon>
    </lineage>
</organism>
<feature type="region of interest" description="Disordered" evidence="1">
    <location>
        <begin position="43"/>
        <end position="62"/>
    </location>
</feature>
<evidence type="ECO:0000313" key="4">
    <source>
        <dbReference type="EMBL" id="MFD1835847.1"/>
    </source>
</evidence>
<dbReference type="Gene3D" id="3.30.420.10">
    <property type="entry name" value="Ribonuclease H-like superfamily/Ribonuclease H"/>
    <property type="match status" value="1"/>
</dbReference>
<evidence type="ECO:0000259" key="2">
    <source>
        <dbReference type="PROSITE" id="PS50994"/>
    </source>
</evidence>
<dbReference type="InterPro" id="IPR009057">
    <property type="entry name" value="Homeodomain-like_sf"/>
</dbReference>
<dbReference type="InterPro" id="IPR036397">
    <property type="entry name" value="RNaseH_sf"/>
</dbReference>
<dbReference type="Pfam" id="PF13683">
    <property type="entry name" value="rve_3"/>
    <property type="match status" value="1"/>
</dbReference>
<evidence type="ECO:0000259" key="3">
    <source>
        <dbReference type="PROSITE" id="PS51057"/>
    </source>
</evidence>
<dbReference type="InterPro" id="IPR001584">
    <property type="entry name" value="Integrase_cat-core"/>
</dbReference>
<dbReference type="Proteomes" id="UP001597280">
    <property type="component" value="Unassembled WGS sequence"/>
</dbReference>
<protein>
    <submittedName>
        <fullName evidence="4">IS481 family transposase</fullName>
    </submittedName>
</protein>
<reference evidence="5" key="1">
    <citation type="journal article" date="2019" name="Int. J. Syst. Evol. Microbiol.">
        <title>The Global Catalogue of Microorganisms (GCM) 10K type strain sequencing project: providing services to taxonomists for standard genome sequencing and annotation.</title>
        <authorList>
            <consortium name="The Broad Institute Genomics Platform"/>
            <consortium name="The Broad Institute Genome Sequencing Center for Infectious Disease"/>
            <person name="Wu L."/>
            <person name="Ma J."/>
        </authorList>
    </citation>
    <scope>NUCLEOTIDE SEQUENCE [LARGE SCALE GENOMIC DNA]</scope>
    <source>
        <strain evidence="5">JCM 11650</strain>
    </source>
</reference>
<comment type="caution">
    <text evidence="4">The sequence shown here is derived from an EMBL/GenBank/DDBJ whole genome shotgun (WGS) entry which is preliminary data.</text>
</comment>
<dbReference type="InterPro" id="IPR001523">
    <property type="entry name" value="Paired_dom"/>
</dbReference>
<feature type="domain" description="Paired" evidence="3">
    <location>
        <begin position="1"/>
        <end position="112"/>
    </location>
</feature>
<gene>
    <name evidence="4" type="ORF">ACFSDA_12280</name>
</gene>